<proteinExistence type="inferred from homology"/>
<feature type="domain" description="SLBB" evidence="20">
    <location>
        <begin position="225"/>
        <end position="299"/>
    </location>
</feature>
<evidence type="ECO:0000256" key="3">
    <source>
        <dbReference type="ARBA" id="ARBA00022448"/>
    </source>
</evidence>
<keyword evidence="10" id="KW-0626">Porin</keyword>
<feature type="signal peptide" evidence="16">
    <location>
        <begin position="1"/>
        <end position="19"/>
    </location>
</feature>
<dbReference type="GO" id="GO:0006811">
    <property type="term" value="P:monoatomic ion transport"/>
    <property type="evidence" value="ECO:0007669"/>
    <property type="project" value="UniProtKB-KW"/>
</dbReference>
<dbReference type="InterPro" id="IPR003715">
    <property type="entry name" value="Poly_export_N"/>
</dbReference>
<evidence type="ECO:0000256" key="14">
    <source>
        <dbReference type="ARBA" id="ARBA00023288"/>
    </source>
</evidence>
<dbReference type="Gene3D" id="3.10.560.10">
    <property type="entry name" value="Outer membrane lipoprotein wza domain like"/>
    <property type="match status" value="3"/>
</dbReference>
<evidence type="ECO:0000256" key="15">
    <source>
        <dbReference type="SAM" id="MobiDB-lite"/>
    </source>
</evidence>
<evidence type="ECO:0000259" key="18">
    <source>
        <dbReference type="Pfam" id="PF06251"/>
    </source>
</evidence>
<dbReference type="GO" id="GO:0046930">
    <property type="term" value="C:pore complex"/>
    <property type="evidence" value="ECO:0007669"/>
    <property type="project" value="UniProtKB-KW"/>
</dbReference>
<keyword evidence="13" id="KW-0998">Cell outer membrane</keyword>
<evidence type="ECO:0000256" key="11">
    <source>
        <dbReference type="ARBA" id="ARBA00023136"/>
    </source>
</evidence>
<keyword evidence="7 16" id="KW-0732">Signal</keyword>
<keyword evidence="6" id="KW-0812">Transmembrane</keyword>
<evidence type="ECO:0000259" key="17">
    <source>
        <dbReference type="Pfam" id="PF02563"/>
    </source>
</evidence>
<evidence type="ECO:0008006" key="23">
    <source>
        <dbReference type="Google" id="ProtNLM"/>
    </source>
</evidence>
<protein>
    <recommendedName>
        <fullName evidence="23">Polysaccharide biosynthesis/export protein</fullName>
    </recommendedName>
</protein>
<gene>
    <name evidence="21" type="ORF">BSL82_00430</name>
</gene>
<comment type="similarity">
    <text evidence="2">Belongs to the BexD/CtrA/VexA family.</text>
</comment>
<evidence type="ECO:0000256" key="4">
    <source>
        <dbReference type="ARBA" id="ARBA00022452"/>
    </source>
</evidence>
<dbReference type="OrthoDB" id="9808948at2"/>
<evidence type="ECO:0000313" key="22">
    <source>
        <dbReference type="Proteomes" id="UP000182063"/>
    </source>
</evidence>
<dbReference type="Pfam" id="PF02563">
    <property type="entry name" value="Poly_export"/>
    <property type="match status" value="1"/>
</dbReference>
<keyword evidence="5" id="KW-0762">Sugar transport</keyword>
<dbReference type="PANTHER" id="PTHR33619">
    <property type="entry name" value="POLYSACCHARIDE EXPORT PROTEIN GFCE-RELATED"/>
    <property type="match status" value="1"/>
</dbReference>
<dbReference type="Proteomes" id="UP000182063">
    <property type="component" value="Chromosome"/>
</dbReference>
<evidence type="ECO:0000256" key="2">
    <source>
        <dbReference type="ARBA" id="ARBA00009450"/>
    </source>
</evidence>
<dbReference type="GO" id="GO:0009279">
    <property type="term" value="C:cell outer membrane"/>
    <property type="evidence" value="ECO:0007669"/>
    <property type="project" value="UniProtKB-SubCell"/>
</dbReference>
<evidence type="ECO:0000256" key="10">
    <source>
        <dbReference type="ARBA" id="ARBA00023114"/>
    </source>
</evidence>
<dbReference type="EMBL" id="CP018221">
    <property type="protein sequence ID" value="API57956.1"/>
    <property type="molecule type" value="Genomic_DNA"/>
</dbReference>
<evidence type="ECO:0000313" key="21">
    <source>
        <dbReference type="EMBL" id="API57956.1"/>
    </source>
</evidence>
<keyword evidence="14" id="KW-0449">Lipoprotein</keyword>
<evidence type="ECO:0000256" key="16">
    <source>
        <dbReference type="SAM" id="SignalP"/>
    </source>
</evidence>
<evidence type="ECO:0000256" key="6">
    <source>
        <dbReference type="ARBA" id="ARBA00022692"/>
    </source>
</evidence>
<feature type="region of interest" description="Disordered" evidence="15">
    <location>
        <begin position="47"/>
        <end position="75"/>
    </location>
</feature>
<dbReference type="GO" id="GO:0015288">
    <property type="term" value="F:porin activity"/>
    <property type="evidence" value="ECO:0007669"/>
    <property type="project" value="UniProtKB-KW"/>
</dbReference>
<dbReference type="InterPro" id="IPR019554">
    <property type="entry name" value="Soluble_ligand-bd"/>
</dbReference>
<evidence type="ECO:0000256" key="7">
    <source>
        <dbReference type="ARBA" id="ARBA00022729"/>
    </source>
</evidence>
<evidence type="ECO:0000256" key="13">
    <source>
        <dbReference type="ARBA" id="ARBA00023237"/>
    </source>
</evidence>
<organism evidence="21 22">
    <name type="scientific">Tardibacter chloracetimidivorans</name>
    <dbReference type="NCBI Taxonomy" id="1921510"/>
    <lineage>
        <taxon>Bacteria</taxon>
        <taxon>Pseudomonadati</taxon>
        <taxon>Pseudomonadota</taxon>
        <taxon>Alphaproteobacteria</taxon>
        <taxon>Sphingomonadales</taxon>
        <taxon>Sphingomonadaceae</taxon>
        <taxon>Tardibacter</taxon>
    </lineage>
</organism>
<dbReference type="RefSeq" id="WP_072595532.1">
    <property type="nucleotide sequence ID" value="NZ_CP018221.1"/>
</dbReference>
<sequence>MKRSRCVARHVLTAVASFAVLCNGSVGSAQSLGGAIDPGVIDQLQRQLGSGSTSSTALDSARQTGDAQNAGAQQQDNLFQRPEKTAEELELQRQQALRQLDEIYEPSAIEREYQTRLEDSTLRQFGYELFRSTTAISGPLTGQVSDSYMLGVGDQLVVNFQGATNETETVQVNREGEIIVGALPPIRAAGRSLGQVRSDITSATRSTLLGTNAYTSVGSVRAITVFVGGEVARPGQYQLTSLADVASALARAEGVRRTGSLRRVRVIRGNRAISVDLYGLLGIGLPKSVRLQDGDRIIVPVIGDTVAVTGGVARPGIYELRGSATVGAILDYAGGAVRPRGSSVSISRINSDGGEAFVQVTGVEQQIIAGDALVVASGSAGGAVNRVTLHGNVINAGPRPLPAAPTVRDLLGSIHDVKADTYLPMAALIRRDPESGSRIFQPVNLLTALGQGPSVPLQPNDTLWVFSRADIAFMNTAAVRQIVLGQPNPLPECKSLSRFADTVRDTQSSRFSVLTRGAFIVEREGQAQAADVGSTTDASQTSAAKNADVATDAAMSVCPSTFEREPALLPFLIENAIGVGGAVRRPGAYPVAGPVTAEVALNIAEGSISSHEGVVIDLTTSPATGNPDIKRYALDAEGLVLDRVSLRAGDDIRLSAPQPQFESASVLLTGEFARPGLYTVRKGETLSSLIDRAGGLTRFAYPYGVVMTRRSVQKAEEEGYRRTARDLGNAVLAIAARKNVDAGGIAAVTQISQQLATAQGVGRMVVEADPRVLDLKPTLDTFLEGGDAIHMPKQPNFVIVLGDVSNPGAVQYRAGRNVSEYVKDAGGTQFSADKGRIYVVYPNGLAQPVKNSVWRGSNVTVPPGTTVIVPKNLDPLFKLELVQNIVGIVGQLVSSVATVAILANND</sequence>
<comment type="subcellular location">
    <subcellularLocation>
        <location evidence="1">Cell outer membrane</location>
        <topology evidence="1">Multi-pass membrane protein</topology>
    </subcellularLocation>
</comment>
<dbReference type="AlphaFoldDB" id="A0A1L3ZQQ3"/>
<feature type="domain" description="Soluble ligand binding" evidence="19">
    <location>
        <begin position="668"/>
        <end position="709"/>
    </location>
</feature>
<keyword evidence="12" id="KW-0564">Palmitate</keyword>
<feature type="domain" description="Capsule biosynthesis GfcC-like C-terminal" evidence="18">
    <location>
        <begin position="807"/>
        <end position="872"/>
    </location>
</feature>
<keyword evidence="3" id="KW-0813">Transport</keyword>
<dbReference type="InterPro" id="IPR054765">
    <property type="entry name" value="SLBB_dom"/>
</dbReference>
<dbReference type="KEGG" id="sphj:BSL82_00430"/>
<feature type="chain" id="PRO_5012046698" description="Polysaccharide biosynthesis/export protein" evidence="16">
    <location>
        <begin position="20"/>
        <end position="906"/>
    </location>
</feature>
<reference evidence="22" key="1">
    <citation type="submission" date="2016-11" db="EMBL/GenBank/DDBJ databases">
        <title>Complete Genome Sequence of alachlor-degrading Sphingomonas sp. strain JJ-A5.</title>
        <authorList>
            <person name="Lee H."/>
            <person name="Ka J.-O."/>
        </authorList>
    </citation>
    <scope>NUCLEOTIDE SEQUENCE [LARGE SCALE GENOMIC DNA]</scope>
    <source>
        <strain evidence="22">JJ-A5</strain>
    </source>
</reference>
<dbReference type="STRING" id="1921510.BSL82_00430"/>
<dbReference type="Pfam" id="PF22461">
    <property type="entry name" value="SLBB_2"/>
    <property type="match status" value="1"/>
</dbReference>
<evidence type="ECO:0000256" key="8">
    <source>
        <dbReference type="ARBA" id="ARBA00023047"/>
    </source>
</evidence>
<evidence type="ECO:0000256" key="1">
    <source>
        <dbReference type="ARBA" id="ARBA00004571"/>
    </source>
</evidence>
<evidence type="ECO:0000259" key="20">
    <source>
        <dbReference type="Pfam" id="PF22461"/>
    </source>
</evidence>
<feature type="compositionally biased region" description="Low complexity" evidence="15">
    <location>
        <begin position="65"/>
        <end position="75"/>
    </location>
</feature>
<evidence type="ECO:0000256" key="9">
    <source>
        <dbReference type="ARBA" id="ARBA00023065"/>
    </source>
</evidence>
<dbReference type="Pfam" id="PF06251">
    <property type="entry name" value="Caps_syn_GfcC_C"/>
    <property type="match status" value="1"/>
</dbReference>
<dbReference type="InterPro" id="IPR049712">
    <property type="entry name" value="Poly_export"/>
</dbReference>
<evidence type="ECO:0000259" key="19">
    <source>
        <dbReference type="Pfam" id="PF10531"/>
    </source>
</evidence>
<dbReference type="InterPro" id="IPR010425">
    <property type="entry name" value="Caps_synth_GfcC-like_C"/>
</dbReference>
<dbReference type="Pfam" id="PF10531">
    <property type="entry name" value="SLBB"/>
    <property type="match status" value="2"/>
</dbReference>
<feature type="domain" description="Polysaccharide export protein N-terminal" evidence="17">
    <location>
        <begin position="144"/>
        <end position="206"/>
    </location>
</feature>
<dbReference type="GO" id="GO:0015159">
    <property type="term" value="F:polysaccharide transmembrane transporter activity"/>
    <property type="evidence" value="ECO:0007669"/>
    <property type="project" value="InterPro"/>
</dbReference>
<keyword evidence="8" id="KW-0625">Polysaccharide transport</keyword>
<accession>A0A1L3ZQQ3</accession>
<evidence type="ECO:0000256" key="12">
    <source>
        <dbReference type="ARBA" id="ARBA00023139"/>
    </source>
</evidence>
<keyword evidence="22" id="KW-1185">Reference proteome</keyword>
<feature type="compositionally biased region" description="Polar residues" evidence="15">
    <location>
        <begin position="47"/>
        <end position="63"/>
    </location>
</feature>
<keyword evidence="11" id="KW-0472">Membrane</keyword>
<evidence type="ECO:0000256" key="5">
    <source>
        <dbReference type="ARBA" id="ARBA00022597"/>
    </source>
</evidence>
<keyword evidence="9" id="KW-0406">Ion transport</keyword>
<feature type="domain" description="Soluble ligand binding" evidence="19">
    <location>
        <begin position="306"/>
        <end position="354"/>
    </location>
</feature>
<name>A0A1L3ZQQ3_9SPHN</name>
<dbReference type="PANTHER" id="PTHR33619:SF3">
    <property type="entry name" value="POLYSACCHARIDE EXPORT PROTEIN GFCE-RELATED"/>
    <property type="match status" value="1"/>
</dbReference>
<keyword evidence="4" id="KW-1134">Transmembrane beta strand</keyword>